<sequence length="390" mass="44411">MISLLVLPKLISSSSSSKELSYKFVSNSAFGNRLPGNFEILYGGEKTSYKSNGWASVFHVNNYPDVQILGSNNGVASSHNVNISTRLTSLFDNKWILIEFIAKNLGSEPCYVSIASYCDIQLGNNDRAYLYPFAETRGLILEDQYGQNGQKTKLKMIVRDGYGVENIDTFWYGRFFDARIQFWNNITGPYPVFDNEIDTAFSLGWKDRLLQPQEAFGILIGVDNNLNTPPTISFANEFKKLYSPGENVEIIVNVKDFELDNIIQLFYNYSNGSENKVKELVGSFKTRQNKLRETMNFTIDLGNEVDSYNLTIWAEDNNKLSNVLVKRFLVNTEPVLKIIKSIDQRLFIDGAFDIYGTIWDDTFSYITYKIDNSFGANIGSPILQQNREKF</sequence>
<dbReference type="VEuPathDB" id="TrichDB:TVAG_239140"/>
<dbReference type="VEuPathDB" id="TrichDB:TVAGG3_0966330"/>
<protein>
    <submittedName>
        <fullName evidence="1">Uncharacterized protein</fullName>
    </submittedName>
</protein>
<name>A2DGE5_TRIV3</name>
<accession>A2DGE5</accession>
<evidence type="ECO:0000313" key="2">
    <source>
        <dbReference type="Proteomes" id="UP000001542"/>
    </source>
</evidence>
<dbReference type="RefSeq" id="XP_001581527.1">
    <property type="nucleotide sequence ID" value="XM_001581477.1"/>
</dbReference>
<reference evidence="1" key="1">
    <citation type="submission" date="2006-10" db="EMBL/GenBank/DDBJ databases">
        <authorList>
            <person name="Amadeo P."/>
            <person name="Zhao Q."/>
            <person name="Wortman J."/>
            <person name="Fraser-Liggett C."/>
            <person name="Carlton J."/>
        </authorList>
    </citation>
    <scope>NUCLEOTIDE SEQUENCE</scope>
    <source>
        <strain evidence="1">G3</strain>
    </source>
</reference>
<dbReference type="EMBL" id="DS113197">
    <property type="protein sequence ID" value="EAY20541.1"/>
    <property type="molecule type" value="Genomic_DNA"/>
</dbReference>
<gene>
    <name evidence="1" type="ORF">TVAG_239140</name>
</gene>
<keyword evidence="2" id="KW-1185">Reference proteome</keyword>
<evidence type="ECO:0000313" key="1">
    <source>
        <dbReference type="EMBL" id="EAY20541.1"/>
    </source>
</evidence>
<dbReference type="InParanoid" id="A2DGE5"/>
<reference evidence="1" key="2">
    <citation type="journal article" date="2007" name="Science">
        <title>Draft genome sequence of the sexually transmitted pathogen Trichomonas vaginalis.</title>
        <authorList>
            <person name="Carlton J.M."/>
            <person name="Hirt R.P."/>
            <person name="Silva J.C."/>
            <person name="Delcher A.L."/>
            <person name="Schatz M."/>
            <person name="Zhao Q."/>
            <person name="Wortman J.R."/>
            <person name="Bidwell S.L."/>
            <person name="Alsmark U.C.M."/>
            <person name="Besteiro S."/>
            <person name="Sicheritz-Ponten T."/>
            <person name="Noel C.J."/>
            <person name="Dacks J.B."/>
            <person name="Foster P.G."/>
            <person name="Simillion C."/>
            <person name="Van de Peer Y."/>
            <person name="Miranda-Saavedra D."/>
            <person name="Barton G.J."/>
            <person name="Westrop G.D."/>
            <person name="Mueller S."/>
            <person name="Dessi D."/>
            <person name="Fiori P.L."/>
            <person name="Ren Q."/>
            <person name="Paulsen I."/>
            <person name="Zhang H."/>
            <person name="Bastida-Corcuera F.D."/>
            <person name="Simoes-Barbosa A."/>
            <person name="Brown M.T."/>
            <person name="Hayes R.D."/>
            <person name="Mukherjee M."/>
            <person name="Okumura C.Y."/>
            <person name="Schneider R."/>
            <person name="Smith A.J."/>
            <person name="Vanacova S."/>
            <person name="Villalvazo M."/>
            <person name="Haas B.J."/>
            <person name="Pertea M."/>
            <person name="Feldblyum T.V."/>
            <person name="Utterback T.R."/>
            <person name="Shu C.L."/>
            <person name="Osoegawa K."/>
            <person name="de Jong P.J."/>
            <person name="Hrdy I."/>
            <person name="Horvathova L."/>
            <person name="Zubacova Z."/>
            <person name="Dolezal P."/>
            <person name="Malik S.B."/>
            <person name="Logsdon J.M. Jr."/>
            <person name="Henze K."/>
            <person name="Gupta A."/>
            <person name="Wang C.C."/>
            <person name="Dunne R.L."/>
            <person name="Upcroft J.A."/>
            <person name="Upcroft P."/>
            <person name="White O."/>
            <person name="Salzberg S.L."/>
            <person name="Tang P."/>
            <person name="Chiu C.-H."/>
            <person name="Lee Y.-S."/>
            <person name="Embley T.M."/>
            <person name="Coombs G.H."/>
            <person name="Mottram J.C."/>
            <person name="Tachezy J."/>
            <person name="Fraser-Liggett C.M."/>
            <person name="Johnson P.J."/>
        </authorList>
    </citation>
    <scope>NUCLEOTIDE SEQUENCE [LARGE SCALE GENOMIC DNA]</scope>
    <source>
        <strain evidence="1">G3</strain>
    </source>
</reference>
<dbReference type="Proteomes" id="UP000001542">
    <property type="component" value="Unassembled WGS sequence"/>
</dbReference>
<dbReference type="KEGG" id="tva:5466080"/>
<organism evidence="1 2">
    <name type="scientific">Trichomonas vaginalis (strain ATCC PRA-98 / G3)</name>
    <dbReference type="NCBI Taxonomy" id="412133"/>
    <lineage>
        <taxon>Eukaryota</taxon>
        <taxon>Metamonada</taxon>
        <taxon>Parabasalia</taxon>
        <taxon>Trichomonadida</taxon>
        <taxon>Trichomonadidae</taxon>
        <taxon>Trichomonas</taxon>
    </lineage>
</organism>
<dbReference type="AlphaFoldDB" id="A2DGE5"/>
<proteinExistence type="predicted"/>